<dbReference type="Proteomes" id="UP000196027">
    <property type="component" value="Chromosome"/>
</dbReference>
<dbReference type="KEGG" id="ome:OLMES_4954"/>
<dbReference type="AlphaFoldDB" id="A0A1Y0IEJ8"/>
<keyword evidence="2" id="KW-1185">Reference proteome</keyword>
<reference evidence="1 2" key="1">
    <citation type="submission" date="2017-05" db="EMBL/GenBank/DDBJ databases">
        <title>Genomic insights into alkan degradation activity of Oleiphilus messinensis.</title>
        <authorList>
            <person name="Kozyavkin S.A."/>
            <person name="Slesarev A.I."/>
            <person name="Golyshin P.N."/>
            <person name="Korzhenkov A."/>
            <person name="Golyshina O.N."/>
            <person name="Toshchakov S.V."/>
        </authorList>
    </citation>
    <scope>NUCLEOTIDE SEQUENCE [LARGE SCALE GENOMIC DNA]</scope>
    <source>
        <strain evidence="1 2">ME102</strain>
    </source>
</reference>
<dbReference type="OrthoDB" id="9757559at2"/>
<dbReference type="RefSeq" id="WP_087463664.1">
    <property type="nucleotide sequence ID" value="NZ_CP021425.1"/>
</dbReference>
<organism evidence="1 2">
    <name type="scientific">Oleiphilus messinensis</name>
    <dbReference type="NCBI Taxonomy" id="141451"/>
    <lineage>
        <taxon>Bacteria</taxon>
        <taxon>Pseudomonadati</taxon>
        <taxon>Pseudomonadota</taxon>
        <taxon>Gammaproteobacteria</taxon>
        <taxon>Oceanospirillales</taxon>
        <taxon>Oleiphilaceae</taxon>
        <taxon>Oleiphilus</taxon>
    </lineage>
</organism>
<name>A0A1Y0IEJ8_9GAMM</name>
<proteinExistence type="predicted"/>
<accession>A0A1Y0IEJ8</accession>
<gene>
    <name evidence="1" type="ORF">OLMES_4954</name>
</gene>
<evidence type="ECO:0008006" key="3">
    <source>
        <dbReference type="Google" id="ProtNLM"/>
    </source>
</evidence>
<evidence type="ECO:0000313" key="1">
    <source>
        <dbReference type="EMBL" id="ARU58942.1"/>
    </source>
</evidence>
<protein>
    <recommendedName>
        <fullName evidence="3">Condensation domain-containing protein</fullName>
    </recommendedName>
</protein>
<evidence type="ECO:0000313" key="2">
    <source>
        <dbReference type="Proteomes" id="UP000196027"/>
    </source>
</evidence>
<sequence>MVPTHSIGKLNLEGLMSRAEILFTAAYVFKGQIDTDLLQSCFSTISETIAKLNHQIQFKAQNDFSWHPFEDYGQCFHVIDTPHIEDELKKLSARGFDVRSGSNNFPMNLVVLRSSDPGAPDQFAIAQMCSHEFLDARSAETLFHLIVDLYNARKEGNTAAEAEVLEAAHRLHTLDATEMCSLLRSEDYDLDANAQDLESYAVADIGDYGVRIDTLPELLPRFAERTRHPVSCVVDARPMIEKCREKYPDVTKNAVITAVLHKALYNLNVTHKNKQGEHIISGKTVSDLLSPEMRKDYIGNYIAFVPLTTRGEPDIEDIAKAVHERIVEFKAKQINLTCFELVEAAANENIMGTADEELSYVITNWNNYRFLADKNLIHGCESIAHLSAVNVDPKDAGGAALINRAIVVINLSFNDQLCFSMFPSLRNDDENRLLVAEVERLFVNA</sequence>
<dbReference type="EMBL" id="CP021425">
    <property type="protein sequence ID" value="ARU58942.1"/>
    <property type="molecule type" value="Genomic_DNA"/>
</dbReference>